<comment type="caution">
    <text evidence="2">The sequence shown here is derived from an EMBL/GenBank/DDBJ whole genome shotgun (WGS) entry which is preliminary data.</text>
</comment>
<dbReference type="Proteomes" id="UP000295382">
    <property type="component" value="Unassembled WGS sequence"/>
</dbReference>
<gene>
    <name evidence="2" type="ORF">EDC30_104189</name>
</gene>
<dbReference type="AlphaFoldDB" id="A0A4R3HVV2"/>
<evidence type="ECO:0000256" key="1">
    <source>
        <dbReference type="SAM" id="Phobius"/>
    </source>
</evidence>
<protein>
    <submittedName>
        <fullName evidence="2">Uncharacterized membrane protein YhaH (DUF805 family)</fullName>
    </submittedName>
</protein>
<keyword evidence="3" id="KW-1185">Reference proteome</keyword>
<dbReference type="InterPro" id="IPR008523">
    <property type="entry name" value="DUF805"/>
</dbReference>
<feature type="transmembrane region" description="Helical" evidence="1">
    <location>
        <begin position="102"/>
        <end position="122"/>
    </location>
</feature>
<proteinExistence type="predicted"/>
<feature type="transmembrane region" description="Helical" evidence="1">
    <location>
        <begin position="38"/>
        <end position="62"/>
    </location>
</feature>
<reference evidence="2 3" key="1">
    <citation type="submission" date="2019-03" db="EMBL/GenBank/DDBJ databases">
        <title>Genomic Encyclopedia of Type Strains, Phase IV (KMG-IV): sequencing the most valuable type-strain genomes for metagenomic binning, comparative biology and taxonomic classification.</title>
        <authorList>
            <person name="Goeker M."/>
        </authorList>
    </citation>
    <scope>NUCLEOTIDE SEQUENCE [LARGE SCALE GENOMIC DNA]</scope>
    <source>
        <strain evidence="2 3">DSM 7445</strain>
    </source>
</reference>
<dbReference type="GO" id="GO:0005886">
    <property type="term" value="C:plasma membrane"/>
    <property type="evidence" value="ECO:0007669"/>
    <property type="project" value="TreeGrafter"/>
</dbReference>
<name>A0A4R3HVV2_PAULE</name>
<dbReference type="PANTHER" id="PTHR34980:SF3">
    <property type="entry name" value="BLR8105 PROTEIN"/>
    <property type="match status" value="1"/>
</dbReference>
<dbReference type="RefSeq" id="WP_207907237.1">
    <property type="nucleotide sequence ID" value="NZ_SLZQ01000004.1"/>
</dbReference>
<evidence type="ECO:0000313" key="2">
    <source>
        <dbReference type="EMBL" id="TCS37386.1"/>
    </source>
</evidence>
<keyword evidence="1" id="KW-0812">Transmembrane</keyword>
<dbReference type="Pfam" id="PF05656">
    <property type="entry name" value="DUF805"/>
    <property type="match status" value="1"/>
</dbReference>
<dbReference type="InterPro" id="IPR045584">
    <property type="entry name" value="Pilin-like"/>
</dbReference>
<feature type="transmembrane region" description="Helical" evidence="1">
    <location>
        <begin position="68"/>
        <end position="90"/>
    </location>
</feature>
<sequence length="186" mass="20100">MDNPYLAPDAVLTAPAADDITYEPSIFSLHGRIGRIRYLAYSFALSLIVLVIGGVFSAIVVGVTQNPAVAMIVLGIAIYIPSFALAFIMAKRRLNDLDHSGWMSLLMLIPLANVILGLYMVFAAGTPTTNRFGPRPVKNSRAIVIFGLAMPVFFCVIGILAAIAIPAYQSYVMRAKAAEIQQTIRP</sequence>
<keyword evidence="1" id="KW-0472">Membrane</keyword>
<organism evidence="2 3">
    <name type="scientific">Paucimonas lemoignei</name>
    <name type="common">Pseudomonas lemoignei</name>
    <dbReference type="NCBI Taxonomy" id="29443"/>
    <lineage>
        <taxon>Bacteria</taxon>
        <taxon>Pseudomonadati</taxon>
        <taxon>Pseudomonadota</taxon>
        <taxon>Betaproteobacteria</taxon>
        <taxon>Burkholderiales</taxon>
        <taxon>Burkholderiaceae</taxon>
        <taxon>Paucimonas</taxon>
    </lineage>
</organism>
<dbReference type="PANTHER" id="PTHR34980">
    <property type="entry name" value="INNER MEMBRANE PROTEIN-RELATED-RELATED"/>
    <property type="match status" value="1"/>
</dbReference>
<evidence type="ECO:0000313" key="3">
    <source>
        <dbReference type="Proteomes" id="UP000295382"/>
    </source>
</evidence>
<keyword evidence="1" id="KW-1133">Transmembrane helix</keyword>
<dbReference type="SUPFAM" id="SSF54523">
    <property type="entry name" value="Pili subunits"/>
    <property type="match status" value="1"/>
</dbReference>
<feature type="transmembrane region" description="Helical" evidence="1">
    <location>
        <begin position="142"/>
        <end position="168"/>
    </location>
</feature>
<accession>A0A4R3HVV2</accession>
<dbReference type="Gene3D" id="3.30.700.10">
    <property type="entry name" value="Glycoprotein, Type 4 Pilin"/>
    <property type="match status" value="1"/>
</dbReference>
<dbReference type="EMBL" id="SLZQ01000004">
    <property type="protein sequence ID" value="TCS37386.1"/>
    <property type="molecule type" value="Genomic_DNA"/>
</dbReference>